<accession>A0ABV5PPB3</accession>
<evidence type="ECO:0008006" key="4">
    <source>
        <dbReference type="Google" id="ProtNLM"/>
    </source>
</evidence>
<feature type="transmembrane region" description="Helical" evidence="1">
    <location>
        <begin position="15"/>
        <end position="37"/>
    </location>
</feature>
<evidence type="ECO:0000313" key="2">
    <source>
        <dbReference type="EMBL" id="MFB9525049.1"/>
    </source>
</evidence>
<reference evidence="2 3" key="1">
    <citation type="submission" date="2024-09" db="EMBL/GenBank/DDBJ databases">
        <authorList>
            <person name="Sun Q."/>
            <person name="Mori K."/>
        </authorList>
    </citation>
    <scope>NUCLEOTIDE SEQUENCE [LARGE SCALE GENOMIC DNA]</scope>
    <source>
        <strain evidence="2 3">JCM 3323</strain>
    </source>
</reference>
<keyword evidence="1" id="KW-0472">Membrane</keyword>
<dbReference type="RefSeq" id="WP_346126468.1">
    <property type="nucleotide sequence ID" value="NZ_BAAAXC010000015.1"/>
</dbReference>
<proteinExistence type="predicted"/>
<organism evidence="2 3">
    <name type="scientific">Nonomuraea roseola</name>
    <dbReference type="NCBI Taxonomy" id="46179"/>
    <lineage>
        <taxon>Bacteria</taxon>
        <taxon>Bacillati</taxon>
        <taxon>Actinomycetota</taxon>
        <taxon>Actinomycetes</taxon>
        <taxon>Streptosporangiales</taxon>
        <taxon>Streptosporangiaceae</taxon>
        <taxon>Nonomuraea</taxon>
    </lineage>
</organism>
<name>A0ABV5PPB3_9ACTN</name>
<keyword evidence="1" id="KW-0812">Transmembrane</keyword>
<dbReference type="EMBL" id="JBHMCE010000001">
    <property type="protein sequence ID" value="MFB9525049.1"/>
    <property type="molecule type" value="Genomic_DNA"/>
</dbReference>
<protein>
    <recommendedName>
        <fullName evidence="4">DUF4352 domain-containing protein</fullName>
    </recommendedName>
</protein>
<gene>
    <name evidence="2" type="ORF">ACFFRN_00315</name>
</gene>
<comment type="caution">
    <text evidence="2">The sequence shown here is derived from an EMBL/GenBank/DDBJ whole genome shotgun (WGS) entry which is preliminary data.</text>
</comment>
<keyword evidence="3" id="KW-1185">Reference proteome</keyword>
<dbReference type="Proteomes" id="UP001589646">
    <property type="component" value="Unassembled WGS sequence"/>
</dbReference>
<keyword evidence="1" id="KW-1133">Transmembrane helix</keyword>
<sequence length="220" mass="23743">MTEPSSGDDSPRRPVLVPAVGLVLATGLGITALLGGLNEVPDPNPPQYTNGQELDQGRFKTQFVEARESVQKPRFTGDEAKRFIELVFKVTNQGKETARVGIPPAKIEGAFALDSFAGSLVKVSPSLKQQYGPYAYAVSKGVQSEQLQPGVTTTVIVRYDLLGDAPAPEKVTLDVASFEWKPGFNDPSFAWRMVSDEVDDAFFPEVKARITLDVKGQGSA</sequence>
<evidence type="ECO:0000313" key="3">
    <source>
        <dbReference type="Proteomes" id="UP001589646"/>
    </source>
</evidence>
<evidence type="ECO:0000256" key="1">
    <source>
        <dbReference type="SAM" id="Phobius"/>
    </source>
</evidence>